<keyword evidence="2" id="KW-1185">Reference proteome</keyword>
<reference evidence="1" key="1">
    <citation type="submission" date="2023-10" db="EMBL/GenBank/DDBJ databases">
        <title>Genome assembly of Pristionchus species.</title>
        <authorList>
            <person name="Yoshida K."/>
            <person name="Sommer R.J."/>
        </authorList>
    </citation>
    <scope>NUCLEOTIDE SEQUENCE</scope>
    <source>
        <strain evidence="1">RS5133</strain>
    </source>
</reference>
<name>A0AAV5UNX9_9BILA</name>
<dbReference type="Proteomes" id="UP001432322">
    <property type="component" value="Unassembled WGS sequence"/>
</dbReference>
<sequence>ERDLKCDILERLFDGMTLNCISLDLPNTFDSARLLDFIAKMGVEKISISIGKFNISNSVEFLLELAEICTEINIWQNVAESIPADSDYFFGKTNGDWGRIFPDMFKRKMDSLCVLKSHFRPVLPESTCEELAKNLCEVSDKELRFASSFLPVEIVAGETNRTVNDYNISKSIIIDEYGSSKTFSITHKNRE</sequence>
<evidence type="ECO:0000313" key="2">
    <source>
        <dbReference type="Proteomes" id="UP001432322"/>
    </source>
</evidence>
<feature type="non-terminal residue" evidence="1">
    <location>
        <position position="1"/>
    </location>
</feature>
<evidence type="ECO:0008006" key="3">
    <source>
        <dbReference type="Google" id="ProtNLM"/>
    </source>
</evidence>
<organism evidence="1 2">
    <name type="scientific">Pristionchus fissidentatus</name>
    <dbReference type="NCBI Taxonomy" id="1538716"/>
    <lineage>
        <taxon>Eukaryota</taxon>
        <taxon>Metazoa</taxon>
        <taxon>Ecdysozoa</taxon>
        <taxon>Nematoda</taxon>
        <taxon>Chromadorea</taxon>
        <taxon>Rhabditida</taxon>
        <taxon>Rhabditina</taxon>
        <taxon>Diplogasteromorpha</taxon>
        <taxon>Diplogasteroidea</taxon>
        <taxon>Neodiplogasteridae</taxon>
        <taxon>Pristionchus</taxon>
    </lineage>
</organism>
<protein>
    <recommendedName>
        <fullName evidence="3">Radical SAM protein</fullName>
    </recommendedName>
</protein>
<comment type="caution">
    <text evidence="1">The sequence shown here is derived from an EMBL/GenBank/DDBJ whole genome shotgun (WGS) entry which is preliminary data.</text>
</comment>
<accession>A0AAV5UNX9</accession>
<evidence type="ECO:0000313" key="1">
    <source>
        <dbReference type="EMBL" id="GMT08825.1"/>
    </source>
</evidence>
<dbReference type="AlphaFoldDB" id="A0AAV5UNX9"/>
<proteinExistence type="predicted"/>
<gene>
    <name evidence="1" type="ORF">PFISCL1PPCAC_122</name>
</gene>
<dbReference type="EMBL" id="BTSY01000001">
    <property type="protein sequence ID" value="GMT08825.1"/>
    <property type="molecule type" value="Genomic_DNA"/>
</dbReference>